<reference evidence="2 3" key="1">
    <citation type="submission" date="2018-09" db="EMBL/GenBank/DDBJ databases">
        <title>Genomic investigation of the strawberry pathogen Phytophthora fragariae indicates pathogenicity is determined by transcriptional variation in three key races.</title>
        <authorList>
            <person name="Adams T.M."/>
            <person name="Armitage A.D."/>
            <person name="Sobczyk M.K."/>
            <person name="Bates H.J."/>
            <person name="Dunwell J.M."/>
            <person name="Nellist C.F."/>
            <person name="Harrison R.J."/>
        </authorList>
    </citation>
    <scope>NUCLEOTIDE SEQUENCE [LARGE SCALE GENOMIC DNA]</scope>
    <source>
        <strain evidence="2 3">BC-23</strain>
    </source>
</reference>
<feature type="chain" id="PRO_5026158866" description="RxLR effector protein" evidence="1">
    <location>
        <begin position="19"/>
        <end position="66"/>
    </location>
</feature>
<sequence length="66" mass="7128">MRFAEVCLFGWPVLLVGAVRVPVRSLHLPKAGCGGGGVRARRARAVWPSYPGAATCCRKITKIHLI</sequence>
<feature type="signal peptide" evidence="1">
    <location>
        <begin position="1"/>
        <end position="18"/>
    </location>
</feature>
<comment type="caution">
    <text evidence="2">The sequence shown here is derived from an EMBL/GenBank/DDBJ whole genome shotgun (WGS) entry which is preliminary data.</text>
</comment>
<evidence type="ECO:0008006" key="4">
    <source>
        <dbReference type="Google" id="ProtNLM"/>
    </source>
</evidence>
<proteinExistence type="predicted"/>
<dbReference type="EMBL" id="QXGC01002306">
    <property type="protein sequence ID" value="KAE9187861.1"/>
    <property type="molecule type" value="Genomic_DNA"/>
</dbReference>
<accession>A0A6G0MZC4</accession>
<evidence type="ECO:0000256" key="1">
    <source>
        <dbReference type="SAM" id="SignalP"/>
    </source>
</evidence>
<protein>
    <recommendedName>
        <fullName evidence="4">RxLR effector protein</fullName>
    </recommendedName>
</protein>
<evidence type="ECO:0000313" key="2">
    <source>
        <dbReference type="EMBL" id="KAE9187861.1"/>
    </source>
</evidence>
<name>A0A6G0MZC4_9STRA</name>
<dbReference type="Proteomes" id="UP000476176">
    <property type="component" value="Unassembled WGS sequence"/>
</dbReference>
<gene>
    <name evidence="2" type="ORF">PF004_g22674</name>
</gene>
<organism evidence="2 3">
    <name type="scientific">Phytophthora fragariae</name>
    <dbReference type="NCBI Taxonomy" id="53985"/>
    <lineage>
        <taxon>Eukaryota</taxon>
        <taxon>Sar</taxon>
        <taxon>Stramenopiles</taxon>
        <taxon>Oomycota</taxon>
        <taxon>Peronosporomycetes</taxon>
        <taxon>Peronosporales</taxon>
        <taxon>Peronosporaceae</taxon>
        <taxon>Phytophthora</taxon>
    </lineage>
</organism>
<dbReference type="AlphaFoldDB" id="A0A6G0MZC4"/>
<keyword evidence="1" id="KW-0732">Signal</keyword>
<evidence type="ECO:0000313" key="3">
    <source>
        <dbReference type="Proteomes" id="UP000476176"/>
    </source>
</evidence>